<proteinExistence type="predicted"/>
<comment type="caution">
    <text evidence="2">The sequence shown here is derived from an EMBL/GenBank/DDBJ whole genome shotgun (WGS) entry which is preliminary data.</text>
</comment>
<keyword evidence="1" id="KW-0732">Signal</keyword>
<reference evidence="3" key="1">
    <citation type="journal article" date="2019" name="Int. J. Syst. Evol. Microbiol.">
        <title>The Global Catalogue of Microorganisms (GCM) 10K type strain sequencing project: providing services to taxonomists for standard genome sequencing and annotation.</title>
        <authorList>
            <consortium name="The Broad Institute Genomics Platform"/>
            <consortium name="The Broad Institute Genome Sequencing Center for Infectious Disease"/>
            <person name="Wu L."/>
            <person name="Ma J."/>
        </authorList>
    </citation>
    <scope>NUCLEOTIDE SEQUENCE [LARGE SCALE GENOMIC DNA]</scope>
    <source>
        <strain evidence="3">KCTC 3913</strain>
    </source>
</reference>
<accession>A0ABW5RSZ5</accession>
<sequence length="271" mass="31303">MKKLLMFCGCLSVTLSLAACDNKPNTPEEVLESSIQAMEQTNSYRTEVKIEQDIDLFPPGSKQTNELTMDYVKDPLGLHITQNTKIDNVNKVGAQLYFADGDVYTIDSNYEKENWWKGKDTGYHPSLDEAKEYMDLSKRLEDFQKHSEKLKLEEKEEHYILTLTGEGDSFHELSVYFLDISMPAFIDTDWGENLQNNGFTYTIYIDKESFHFTKSLIRANLEMDLTDMEDRLETEITIEEKISKYDELERIVIPDEVIENALDNKAGEKAN</sequence>
<dbReference type="PROSITE" id="PS51257">
    <property type="entry name" value="PROKAR_LIPOPROTEIN"/>
    <property type="match status" value="1"/>
</dbReference>
<dbReference type="RefSeq" id="WP_377936357.1">
    <property type="nucleotide sequence ID" value="NZ_JBHUMF010000031.1"/>
</dbReference>
<name>A0ABW5RSZ5_9BACI</name>
<feature type="chain" id="PRO_5046558988" evidence="1">
    <location>
        <begin position="19"/>
        <end position="271"/>
    </location>
</feature>
<dbReference type="Pfam" id="PF20316">
    <property type="entry name" value="DUF6612"/>
    <property type="match status" value="1"/>
</dbReference>
<protein>
    <submittedName>
        <fullName evidence="2">DUF6612 family protein</fullName>
    </submittedName>
</protein>
<dbReference type="EMBL" id="JBHUMF010000031">
    <property type="protein sequence ID" value="MFD2681823.1"/>
    <property type="molecule type" value="Genomic_DNA"/>
</dbReference>
<evidence type="ECO:0000313" key="3">
    <source>
        <dbReference type="Proteomes" id="UP001597506"/>
    </source>
</evidence>
<feature type="signal peptide" evidence="1">
    <location>
        <begin position="1"/>
        <end position="18"/>
    </location>
</feature>
<dbReference type="Gene3D" id="2.50.20.20">
    <property type="match status" value="1"/>
</dbReference>
<keyword evidence="3" id="KW-1185">Reference proteome</keyword>
<dbReference type="Proteomes" id="UP001597506">
    <property type="component" value="Unassembled WGS sequence"/>
</dbReference>
<evidence type="ECO:0000313" key="2">
    <source>
        <dbReference type="EMBL" id="MFD2681823.1"/>
    </source>
</evidence>
<dbReference type="InterPro" id="IPR046720">
    <property type="entry name" value="DUF6612"/>
</dbReference>
<organism evidence="2 3">
    <name type="scientific">Bacillus seohaeanensis</name>
    <dbReference type="NCBI Taxonomy" id="284580"/>
    <lineage>
        <taxon>Bacteria</taxon>
        <taxon>Bacillati</taxon>
        <taxon>Bacillota</taxon>
        <taxon>Bacilli</taxon>
        <taxon>Bacillales</taxon>
        <taxon>Bacillaceae</taxon>
        <taxon>Bacillus</taxon>
    </lineage>
</organism>
<gene>
    <name evidence="2" type="ORF">ACFSUL_13865</name>
</gene>
<evidence type="ECO:0000256" key="1">
    <source>
        <dbReference type="SAM" id="SignalP"/>
    </source>
</evidence>